<name>A0A7S3EZB0_9EUKA</name>
<dbReference type="PANTHER" id="PTHR16189:SF3">
    <property type="entry name" value="AMINO ACID TRANSPORTER TRANSMEMBRANE DOMAIN-CONTAINING PROTEIN"/>
    <property type="match status" value="1"/>
</dbReference>
<feature type="transmembrane region" description="Helical" evidence="1">
    <location>
        <begin position="90"/>
        <end position="113"/>
    </location>
</feature>
<feature type="transmembrane region" description="Helical" evidence="1">
    <location>
        <begin position="224"/>
        <end position="246"/>
    </location>
</feature>
<evidence type="ECO:0000313" key="2">
    <source>
        <dbReference type="EMBL" id="CAE0117392.1"/>
    </source>
</evidence>
<accession>A0A7S3EZB0</accession>
<sequence length="380" mass="40067">MVIQQGAFFLTICCWIVWIVASLGSIGNSYGDPKYGFNSSLGPGLVAINSDPDTGSQASVLGTILFNFGFVTTVPSWINEKHRSVSVNSSLWVATTLCIIVFFVIGMPAAAAFSDVLQGPTTGTCAFQVTDDSFNCANDLMQLLSQKITAPFHSSSAAIALFKISVCMFPVVAVVSSIPVFSIVIKYNLIENGFSSRAGFLWGVVFPWAVAFPLLYMPGVLADLINLTSIVFVSFTDFIVPFALYIKLMRKQKRDANSATFNAMLSTNTAHLLSAAIPTNSSSRHPIPLNAPNEIGARLSEAEFKVAVATGGVVGDAGDAEGDAGEHSACPGCPGGYQGKAICSVLLSTILAMLSLVAFILSIQQGNWAIDAQTCATVGS</sequence>
<reference evidence="2" key="1">
    <citation type="submission" date="2021-01" db="EMBL/GenBank/DDBJ databases">
        <authorList>
            <person name="Corre E."/>
            <person name="Pelletier E."/>
            <person name="Niang G."/>
            <person name="Scheremetjew M."/>
            <person name="Finn R."/>
            <person name="Kale V."/>
            <person name="Holt S."/>
            <person name="Cochrane G."/>
            <person name="Meng A."/>
            <person name="Brown T."/>
            <person name="Cohen L."/>
        </authorList>
    </citation>
    <scope>NUCLEOTIDE SEQUENCE</scope>
    <source>
        <strain evidence="2">CCMP281</strain>
    </source>
</reference>
<feature type="transmembrane region" description="Helical" evidence="1">
    <location>
        <begin position="7"/>
        <end position="27"/>
    </location>
</feature>
<evidence type="ECO:0000256" key="1">
    <source>
        <dbReference type="SAM" id="Phobius"/>
    </source>
</evidence>
<feature type="transmembrane region" description="Helical" evidence="1">
    <location>
        <begin position="341"/>
        <end position="363"/>
    </location>
</feature>
<keyword evidence="1" id="KW-0812">Transmembrane</keyword>
<feature type="transmembrane region" description="Helical" evidence="1">
    <location>
        <begin position="160"/>
        <end position="187"/>
    </location>
</feature>
<dbReference type="AlphaFoldDB" id="A0A7S3EZB0"/>
<keyword evidence="1" id="KW-0472">Membrane</keyword>
<organism evidence="2">
    <name type="scientific">Haptolina ericina</name>
    <dbReference type="NCBI Taxonomy" id="156174"/>
    <lineage>
        <taxon>Eukaryota</taxon>
        <taxon>Haptista</taxon>
        <taxon>Haptophyta</taxon>
        <taxon>Prymnesiophyceae</taxon>
        <taxon>Prymnesiales</taxon>
        <taxon>Prymnesiaceae</taxon>
        <taxon>Haptolina</taxon>
    </lineage>
</organism>
<protein>
    <recommendedName>
        <fullName evidence="3">Amino acid transporter transmembrane domain-containing protein</fullName>
    </recommendedName>
</protein>
<keyword evidence="1" id="KW-1133">Transmembrane helix</keyword>
<feature type="transmembrane region" description="Helical" evidence="1">
    <location>
        <begin position="58"/>
        <end position="78"/>
    </location>
</feature>
<dbReference type="PANTHER" id="PTHR16189">
    <property type="entry name" value="TRANSMEMBRANE PROTEIN 104-RELATED"/>
    <property type="match status" value="1"/>
</dbReference>
<gene>
    <name evidence="2" type="ORF">HERI1096_LOCUS18091</name>
</gene>
<proteinExistence type="predicted"/>
<feature type="transmembrane region" description="Helical" evidence="1">
    <location>
        <begin position="199"/>
        <end position="218"/>
    </location>
</feature>
<evidence type="ECO:0008006" key="3">
    <source>
        <dbReference type="Google" id="ProtNLM"/>
    </source>
</evidence>
<dbReference type="EMBL" id="HBHX01032502">
    <property type="protein sequence ID" value="CAE0117392.1"/>
    <property type="molecule type" value="Transcribed_RNA"/>
</dbReference>